<comment type="caution">
    <text evidence="9">The sequence shown here is derived from an EMBL/GenBank/DDBJ whole genome shotgun (WGS) entry which is preliminary data.</text>
</comment>
<feature type="compositionally biased region" description="Low complexity" evidence="6">
    <location>
        <begin position="75"/>
        <end position="86"/>
    </location>
</feature>
<dbReference type="PROSITE" id="PS00018">
    <property type="entry name" value="EF_HAND_1"/>
    <property type="match status" value="1"/>
</dbReference>
<dbReference type="InterPro" id="IPR043145">
    <property type="entry name" value="Znf_ZZ_sf"/>
</dbReference>
<dbReference type="Pfam" id="PF00569">
    <property type="entry name" value="ZZ"/>
    <property type="match status" value="1"/>
</dbReference>
<protein>
    <recommendedName>
        <fullName evidence="11">ZZ-type domain-containing protein</fullName>
    </recommendedName>
</protein>
<evidence type="ECO:0008006" key="11">
    <source>
        <dbReference type="Google" id="ProtNLM"/>
    </source>
</evidence>
<organism evidence="9 10">
    <name type="scientific">Ophiocordyceps australis</name>
    <dbReference type="NCBI Taxonomy" id="1399860"/>
    <lineage>
        <taxon>Eukaryota</taxon>
        <taxon>Fungi</taxon>
        <taxon>Dikarya</taxon>
        <taxon>Ascomycota</taxon>
        <taxon>Pezizomycotina</taxon>
        <taxon>Sordariomycetes</taxon>
        <taxon>Hypocreomycetidae</taxon>
        <taxon>Hypocreales</taxon>
        <taxon>Ophiocordycipitaceae</taxon>
        <taxon>Ophiocordyceps</taxon>
    </lineage>
</organism>
<evidence type="ECO:0000313" key="10">
    <source>
        <dbReference type="Proteomes" id="UP000224854"/>
    </source>
</evidence>
<dbReference type="EMBL" id="NJEU01000087">
    <property type="protein sequence ID" value="PHH81963.1"/>
    <property type="molecule type" value="Genomic_DNA"/>
</dbReference>
<evidence type="ECO:0000259" key="7">
    <source>
        <dbReference type="PROSITE" id="PS50135"/>
    </source>
</evidence>
<keyword evidence="1" id="KW-0479">Metal-binding</keyword>
<reference evidence="9 10" key="1">
    <citation type="submission" date="2017-06" db="EMBL/GenBank/DDBJ databases">
        <title>Ant-infecting Ophiocordyceps genomes reveal a high diversity of potential behavioral manipulation genes and a possible major role for enterotoxins.</title>
        <authorList>
            <person name="De Bekker C."/>
            <person name="Evans H.C."/>
            <person name="Brachmann A."/>
            <person name="Hughes D.P."/>
        </authorList>
    </citation>
    <scope>NUCLEOTIDE SEQUENCE [LARGE SCALE GENOMIC DNA]</scope>
    <source>
        <strain evidence="9 10">1348a</strain>
    </source>
</reference>
<dbReference type="SMART" id="SM00291">
    <property type="entry name" value="ZnF_ZZ"/>
    <property type="match status" value="1"/>
</dbReference>
<dbReference type="CDD" id="cd00051">
    <property type="entry name" value="EFh"/>
    <property type="match status" value="1"/>
</dbReference>
<dbReference type="AlphaFoldDB" id="A0A2C5ZQ71"/>
<accession>A0A2C5ZQ71</accession>
<evidence type="ECO:0000313" key="9">
    <source>
        <dbReference type="EMBL" id="PHH81963.1"/>
    </source>
</evidence>
<dbReference type="CDD" id="cd02340">
    <property type="entry name" value="ZZ_NBR1_like"/>
    <property type="match status" value="1"/>
</dbReference>
<feature type="compositionally biased region" description="Polar residues" evidence="6">
    <location>
        <begin position="603"/>
        <end position="643"/>
    </location>
</feature>
<gene>
    <name evidence="9" type="ORF">CDD82_7450</name>
</gene>
<dbReference type="InterPro" id="IPR000433">
    <property type="entry name" value="Znf_ZZ"/>
</dbReference>
<keyword evidence="4" id="KW-0106">Calcium</keyword>
<feature type="region of interest" description="Disordered" evidence="6">
    <location>
        <begin position="599"/>
        <end position="643"/>
    </location>
</feature>
<dbReference type="SMART" id="SM00054">
    <property type="entry name" value="EFh"/>
    <property type="match status" value="2"/>
</dbReference>
<dbReference type="GO" id="GO:0005509">
    <property type="term" value="F:calcium ion binding"/>
    <property type="evidence" value="ECO:0007669"/>
    <property type="project" value="InterPro"/>
</dbReference>
<feature type="compositionally biased region" description="Polar residues" evidence="6">
    <location>
        <begin position="476"/>
        <end position="495"/>
    </location>
</feature>
<name>A0A2C5ZQ71_9HYPO</name>
<dbReference type="InterPro" id="IPR002048">
    <property type="entry name" value="EF_hand_dom"/>
</dbReference>
<dbReference type="GO" id="GO:0008270">
    <property type="term" value="F:zinc ion binding"/>
    <property type="evidence" value="ECO:0007669"/>
    <property type="project" value="UniProtKB-KW"/>
</dbReference>
<evidence type="ECO:0000256" key="5">
    <source>
        <dbReference type="PROSITE-ProRule" id="PRU00228"/>
    </source>
</evidence>
<keyword evidence="10" id="KW-1185">Reference proteome</keyword>
<feature type="compositionally biased region" description="Acidic residues" evidence="6">
    <location>
        <begin position="496"/>
        <end position="506"/>
    </location>
</feature>
<dbReference type="Gene3D" id="3.30.60.90">
    <property type="match status" value="1"/>
</dbReference>
<dbReference type="InterPro" id="IPR011992">
    <property type="entry name" value="EF-hand-dom_pair"/>
</dbReference>
<proteinExistence type="predicted"/>
<dbReference type="InterPro" id="IPR018247">
    <property type="entry name" value="EF_Hand_1_Ca_BS"/>
</dbReference>
<evidence type="ECO:0000256" key="3">
    <source>
        <dbReference type="ARBA" id="ARBA00022833"/>
    </source>
</evidence>
<dbReference type="PANTHER" id="PTHR20930:SF0">
    <property type="entry name" value="PROTEIN ILRUN"/>
    <property type="match status" value="1"/>
</dbReference>
<dbReference type="PROSITE" id="PS50135">
    <property type="entry name" value="ZF_ZZ_2"/>
    <property type="match status" value="1"/>
</dbReference>
<dbReference type="Pfam" id="PF13499">
    <property type="entry name" value="EF-hand_7"/>
    <property type="match status" value="1"/>
</dbReference>
<dbReference type="Gene3D" id="1.10.238.10">
    <property type="entry name" value="EF-hand"/>
    <property type="match status" value="1"/>
</dbReference>
<evidence type="ECO:0000256" key="4">
    <source>
        <dbReference type="ARBA" id="ARBA00022837"/>
    </source>
</evidence>
<sequence length="862" mass="97241">MWPPTASSMPPEALLRPRIAAAVVTAVACLSFGYYYGFSQASWTLLTNGMLGNDSRLHRSNATRRPRRLRRDAALRAMSASSSSSSDEGEDIENQPNISSQDLDNLMDINMGDWWLDPPNDYASSQRAGHNIVNLLFRVSEDNAKRNGYIHRGCQCNACGAVPIRGVRYRCSNCSDFDLCETCEAHAMHHKTHIFYKIRVPAPPFGPRQIQPVWYTGDPGPSASNLTRQLITRFSAITSFERPELEAFWEQWTFMANTEWREDPDELNLAMDRKTFERCLVPTGGSRHTPPNLIHDRMFAFYDTNNDGLIGFGEFLQGLTYRKRQDKLNKIFEGYDIDSDGLVSRLDFLRMFRAYYVLYKQMHKDILDGLQDQIIASVEAQQLVVPLTGKTMHLDGSIEVEDSFGQPTVPDKPDTASRNEILTSLFAYGVQNLSHRRLILGRDFDSNWRSVNRLTGLDDERNRAYIMSVLEPPSNLDQLASTLSGNNDGNRNNTPEGDEADDESDEQGGASISQTSASAADHRNSSATGARLSRRPTDGQGRTYDPERARRELARHRLHQRWSRRDFYLDVEEGGEPPEDWNNDEDILAQVMQAAQDVATAAQPCSTEAQTGPQSQPQTEGVHSYNNDNVTQPSPLLSLDNGPQQSTAFEIPDAERDAGKEILYQVTQQAFNELLDIIFQEAEELAFEAAETKDIRERYRAQIEALDSSWTQEGNVVAPAPGGVFIDEALDQEGGEAEAGEHHQTFVSHDSVDVLELSSQQDKLRFQDGDEYRDPTMPQFRPNITPALAPMNERQPQEAESNQPSDKTLRRWKMISEAESRAIDRGGWGRLNFEEFQAIYKAQEEQGNHLDYLGSWIEFCIP</sequence>
<feature type="region of interest" description="Disordered" evidence="6">
    <location>
        <begin position="54"/>
        <end position="102"/>
    </location>
</feature>
<dbReference type="Proteomes" id="UP000224854">
    <property type="component" value="Unassembled WGS sequence"/>
</dbReference>
<feature type="region of interest" description="Disordered" evidence="6">
    <location>
        <begin position="476"/>
        <end position="549"/>
    </location>
</feature>
<feature type="domain" description="ZZ-type" evidence="7">
    <location>
        <begin position="151"/>
        <end position="203"/>
    </location>
</feature>
<dbReference type="PROSITE" id="PS01357">
    <property type="entry name" value="ZF_ZZ_1"/>
    <property type="match status" value="1"/>
</dbReference>
<dbReference type="OrthoDB" id="2122982at2759"/>
<keyword evidence="3" id="KW-0862">Zinc</keyword>
<dbReference type="PROSITE" id="PS50222">
    <property type="entry name" value="EF_HAND_2"/>
    <property type="match status" value="1"/>
</dbReference>
<dbReference type="SUPFAM" id="SSF57850">
    <property type="entry name" value="RING/U-box"/>
    <property type="match status" value="1"/>
</dbReference>
<feature type="compositionally biased region" description="Basic residues" evidence="6">
    <location>
        <begin position="58"/>
        <end position="70"/>
    </location>
</feature>
<feature type="domain" description="EF-hand" evidence="8">
    <location>
        <begin position="323"/>
        <end position="358"/>
    </location>
</feature>
<keyword evidence="2 5" id="KW-0863">Zinc-finger</keyword>
<dbReference type="PANTHER" id="PTHR20930">
    <property type="entry name" value="OVARIAN CARCINOMA ANTIGEN CA125-RELATED"/>
    <property type="match status" value="1"/>
</dbReference>
<evidence type="ECO:0000256" key="6">
    <source>
        <dbReference type="SAM" id="MobiDB-lite"/>
    </source>
</evidence>
<evidence type="ECO:0000256" key="2">
    <source>
        <dbReference type="ARBA" id="ARBA00022771"/>
    </source>
</evidence>
<evidence type="ECO:0000256" key="1">
    <source>
        <dbReference type="ARBA" id="ARBA00022723"/>
    </source>
</evidence>
<evidence type="ECO:0000259" key="8">
    <source>
        <dbReference type="PROSITE" id="PS50222"/>
    </source>
</evidence>
<dbReference type="SUPFAM" id="SSF47473">
    <property type="entry name" value="EF-hand"/>
    <property type="match status" value="1"/>
</dbReference>